<dbReference type="Pfam" id="PF00874">
    <property type="entry name" value="PRD"/>
    <property type="match status" value="2"/>
</dbReference>
<feature type="domain" description="PRD" evidence="2">
    <location>
        <begin position="65"/>
        <end position="170"/>
    </location>
</feature>
<dbReference type="InterPro" id="IPR011608">
    <property type="entry name" value="PRD"/>
</dbReference>
<gene>
    <name evidence="3" type="ORF">JZO70_08985</name>
</gene>
<dbReference type="InterPro" id="IPR004341">
    <property type="entry name" value="CAT_RNA-bd_dom"/>
</dbReference>
<dbReference type="PANTHER" id="PTHR30185">
    <property type="entry name" value="CRYPTIC BETA-GLUCOSIDE BGL OPERON ANTITERMINATOR"/>
    <property type="match status" value="1"/>
</dbReference>
<protein>
    <submittedName>
        <fullName evidence="3">PRD domain-containing protein</fullName>
    </submittedName>
</protein>
<dbReference type="InterPro" id="IPR036634">
    <property type="entry name" value="PRD_sf"/>
</dbReference>
<evidence type="ECO:0000313" key="3">
    <source>
        <dbReference type="EMBL" id="MBO1306293.1"/>
    </source>
</evidence>
<dbReference type="SUPFAM" id="SSF50151">
    <property type="entry name" value="SacY-like RNA-binding domain"/>
    <property type="match status" value="1"/>
</dbReference>
<name>A0ABS3L9I5_9ENTE</name>
<dbReference type="InterPro" id="IPR050661">
    <property type="entry name" value="BglG_antiterminators"/>
</dbReference>
<proteinExistence type="predicted"/>
<evidence type="ECO:0000256" key="1">
    <source>
        <dbReference type="ARBA" id="ARBA00022737"/>
    </source>
</evidence>
<keyword evidence="1" id="KW-0677">Repeat</keyword>
<dbReference type="EMBL" id="JAFREM010000014">
    <property type="protein sequence ID" value="MBO1306293.1"/>
    <property type="molecule type" value="Genomic_DNA"/>
</dbReference>
<feature type="domain" description="PRD" evidence="2">
    <location>
        <begin position="171"/>
        <end position="281"/>
    </location>
</feature>
<dbReference type="PROSITE" id="PS51372">
    <property type="entry name" value="PRD_2"/>
    <property type="match status" value="2"/>
</dbReference>
<dbReference type="PANTHER" id="PTHR30185:SF15">
    <property type="entry name" value="CRYPTIC BETA-GLUCOSIDE BGL OPERON ANTITERMINATOR"/>
    <property type="match status" value="1"/>
</dbReference>
<reference evidence="3 4" key="1">
    <citation type="submission" date="2021-03" db="EMBL/GenBank/DDBJ databases">
        <title>Enterococcal diversity collection.</title>
        <authorList>
            <person name="Gilmore M.S."/>
            <person name="Schwartzman J."/>
            <person name="Van Tyne D."/>
            <person name="Martin M."/>
            <person name="Earl A.M."/>
            <person name="Manson A.L."/>
            <person name="Straub T."/>
            <person name="Salamzade R."/>
            <person name="Saavedra J."/>
            <person name="Lebreton F."/>
            <person name="Prichula J."/>
            <person name="Schaufler K."/>
            <person name="Gaca A."/>
            <person name="Sgardioli B."/>
            <person name="Wagenaar J."/>
            <person name="Strong T."/>
        </authorList>
    </citation>
    <scope>NUCLEOTIDE SEQUENCE [LARGE SCALE GENOMIC DNA]</scope>
    <source>
        <strain evidence="3 4">669A</strain>
    </source>
</reference>
<dbReference type="SMART" id="SM01061">
    <property type="entry name" value="CAT_RBD"/>
    <property type="match status" value="1"/>
</dbReference>
<dbReference type="Gene3D" id="2.30.24.10">
    <property type="entry name" value="CAT RNA-binding domain"/>
    <property type="match status" value="1"/>
</dbReference>
<dbReference type="Gene3D" id="1.10.1790.10">
    <property type="entry name" value="PRD domain"/>
    <property type="match status" value="2"/>
</dbReference>
<comment type="caution">
    <text evidence="3">The sequence shown here is derived from an EMBL/GenBank/DDBJ whole genome shotgun (WGS) entry which is preliminary data.</text>
</comment>
<keyword evidence="4" id="KW-1185">Reference proteome</keyword>
<accession>A0ABS3L9I5</accession>
<sequence>MFIKKVLNANSILAEDQDRKEFVYFGKGIGYGKKAGDQVLKDNVNQVFIPIDNNQTKEYLYLLDSIPPVFLEITQEIVKHAEEELGTKLNLSIYFTLSDHLNFAVERLKNDINITNRVFWEIKNYYPKEFSIGEYAIKLLKRHLGVVLPKEEAANIAFHLINAQTEENQTKDGMNYAKLIGGIVNFVRYSLGTTIDTESVHYQRFITHVKFFVERYFEDSMLNEENDALFEQIVLLYPKAMEVAFNVKDYIEKIYSNKLTKDELTYLAVHINRLLTYDEIDRAKDHNE</sequence>
<dbReference type="InterPro" id="IPR036650">
    <property type="entry name" value="CAT_RNA-bd_dom_sf"/>
</dbReference>
<organism evidence="3 4">
    <name type="scientific">Candidatus Enterococcus moelleringii</name>
    <dbReference type="NCBI Taxonomy" id="2815325"/>
    <lineage>
        <taxon>Bacteria</taxon>
        <taxon>Bacillati</taxon>
        <taxon>Bacillota</taxon>
        <taxon>Bacilli</taxon>
        <taxon>Lactobacillales</taxon>
        <taxon>Enterococcaceae</taxon>
        <taxon>Enterococcus</taxon>
    </lineage>
</organism>
<evidence type="ECO:0000313" key="4">
    <source>
        <dbReference type="Proteomes" id="UP000664601"/>
    </source>
</evidence>
<dbReference type="RefSeq" id="WP_207673226.1">
    <property type="nucleotide sequence ID" value="NZ_JAFREM010000014.1"/>
</dbReference>
<dbReference type="Pfam" id="PF03123">
    <property type="entry name" value="CAT_RBD"/>
    <property type="match status" value="1"/>
</dbReference>
<dbReference type="SUPFAM" id="SSF63520">
    <property type="entry name" value="PTS-regulatory domain, PRD"/>
    <property type="match status" value="2"/>
</dbReference>
<dbReference type="Proteomes" id="UP000664601">
    <property type="component" value="Unassembled WGS sequence"/>
</dbReference>
<evidence type="ECO:0000259" key="2">
    <source>
        <dbReference type="PROSITE" id="PS51372"/>
    </source>
</evidence>